<evidence type="ECO:0000313" key="3">
    <source>
        <dbReference type="Proteomes" id="UP000011758"/>
    </source>
</evidence>
<dbReference type="Proteomes" id="UP000011758">
    <property type="component" value="Unassembled WGS sequence"/>
</dbReference>
<accession>M2Q3P1</accession>
<evidence type="ECO:0000313" key="2">
    <source>
        <dbReference type="EMBL" id="EMD16881.1"/>
    </source>
</evidence>
<keyword evidence="3" id="KW-1185">Reference proteome</keyword>
<dbReference type="AlphaFoldDB" id="M2Q3P1"/>
<dbReference type="Pfam" id="PF03960">
    <property type="entry name" value="ArsC"/>
    <property type="match status" value="1"/>
</dbReference>
<dbReference type="OrthoDB" id="9794155at2"/>
<gene>
    <name evidence="2" type="ORF">HMPREF9943_00923</name>
</gene>
<comment type="caution">
    <text evidence="2">The sequence shown here is derived from an EMBL/GenBank/DDBJ whole genome shotgun (WGS) entry which is preliminary data.</text>
</comment>
<dbReference type="RefSeq" id="WP_004802513.1">
    <property type="nucleotide sequence ID" value="NZ_KB446647.1"/>
</dbReference>
<dbReference type="InterPro" id="IPR006660">
    <property type="entry name" value="Arsenate_reductase-like"/>
</dbReference>
<protein>
    <submittedName>
        <fullName evidence="2">Spx/MgsR family transcriptional regulator</fullName>
    </submittedName>
</protein>
<dbReference type="EMBL" id="AGEJ01000013">
    <property type="protein sequence ID" value="EMD16881.1"/>
    <property type="molecule type" value="Genomic_DNA"/>
</dbReference>
<dbReference type="eggNOG" id="COG1393">
    <property type="taxonomic scope" value="Bacteria"/>
</dbReference>
<sequence length="116" mass="13832">MIVLCYRGCSTCKKALKWLNNHHINYTEREITVAHPNFDEIKKWHELSQLPIQKFFNTNGRSYKEKNLKNILPNLSLEETYRLLSDDGMLIKRPLVINDNKILIGFKEEEWEDKLL</sequence>
<dbReference type="PROSITE" id="PS51353">
    <property type="entry name" value="ARSC"/>
    <property type="match status" value="1"/>
</dbReference>
<dbReference type="SUPFAM" id="SSF52833">
    <property type="entry name" value="Thioredoxin-like"/>
    <property type="match status" value="1"/>
</dbReference>
<dbReference type="InterPro" id="IPR006504">
    <property type="entry name" value="Tscrpt_reg_Spx/MgsR"/>
</dbReference>
<dbReference type="PANTHER" id="PTHR30041:SF8">
    <property type="entry name" value="PROTEIN YFFB"/>
    <property type="match status" value="1"/>
</dbReference>
<dbReference type="PANTHER" id="PTHR30041">
    <property type="entry name" value="ARSENATE REDUCTASE"/>
    <property type="match status" value="1"/>
</dbReference>
<dbReference type="Gene3D" id="3.40.30.10">
    <property type="entry name" value="Glutaredoxin"/>
    <property type="match status" value="1"/>
</dbReference>
<dbReference type="PATRIC" id="fig|999415.3.peg.930"/>
<dbReference type="InterPro" id="IPR036249">
    <property type="entry name" value="Thioredoxin-like_sf"/>
</dbReference>
<reference evidence="2 3" key="1">
    <citation type="submission" date="2013-02" db="EMBL/GenBank/DDBJ databases">
        <title>The Genome Sequence of Lactobacillus catenaformis F0143.</title>
        <authorList>
            <consortium name="The Broad Institute Genome Sequencing Platform"/>
            <person name="Earl A."/>
            <person name="Ward D."/>
            <person name="Feldgarden M."/>
            <person name="Gevers D."/>
            <person name="Izard J."/>
            <person name="Blanton J.M."/>
            <person name="Mathney J."/>
            <person name="Dewhirst F.E."/>
            <person name="Young S.K."/>
            <person name="Zeng Q."/>
            <person name="Gargeya S."/>
            <person name="Fitzgerald M."/>
            <person name="Haas B."/>
            <person name="Abouelleil A."/>
            <person name="Alvarado L."/>
            <person name="Arachchi H.M."/>
            <person name="Berlin A."/>
            <person name="Chapman S.B."/>
            <person name="Gearin G."/>
            <person name="Goldberg J."/>
            <person name="Griggs A."/>
            <person name="Gujja S."/>
            <person name="Hansen M."/>
            <person name="Heiman D."/>
            <person name="Howarth C."/>
            <person name="Larimer J."/>
            <person name="Lui A."/>
            <person name="MacDonald P.J.P."/>
            <person name="McCowen C."/>
            <person name="Montmayeur A."/>
            <person name="Murphy C."/>
            <person name="Neiman D."/>
            <person name="Pearson M."/>
            <person name="Priest M."/>
            <person name="Roberts A."/>
            <person name="Saif S."/>
            <person name="Shea T."/>
            <person name="Sisk P."/>
            <person name="Stolte C."/>
            <person name="Sykes S."/>
            <person name="Wortman J."/>
            <person name="Nusbaum C."/>
            <person name="Birren B."/>
        </authorList>
    </citation>
    <scope>NUCLEOTIDE SEQUENCE [LARGE SCALE GENOMIC DNA]</scope>
    <source>
        <strain evidence="2 3">OT 569</strain>
    </source>
</reference>
<dbReference type="NCBIfam" id="TIGR01617">
    <property type="entry name" value="arsC_related"/>
    <property type="match status" value="1"/>
</dbReference>
<dbReference type="BioCyc" id="ECAT999415-HMP:GTTI-946-MONOMER"/>
<dbReference type="STRING" id="999415.HMPREF9943_00923"/>
<comment type="similarity">
    <text evidence="1">Belongs to the ArsC family.</text>
</comment>
<proteinExistence type="inferred from homology"/>
<dbReference type="CDD" id="cd03036">
    <property type="entry name" value="ArsC_like"/>
    <property type="match status" value="1"/>
</dbReference>
<name>M2Q3P1_9FIRM</name>
<evidence type="ECO:0000256" key="1">
    <source>
        <dbReference type="PROSITE-ProRule" id="PRU01282"/>
    </source>
</evidence>
<organism evidence="2 3">
    <name type="scientific">Eggerthia catenaformis OT 569 = DSM 20559</name>
    <dbReference type="NCBI Taxonomy" id="999415"/>
    <lineage>
        <taxon>Bacteria</taxon>
        <taxon>Bacillati</taxon>
        <taxon>Bacillota</taxon>
        <taxon>Erysipelotrichia</taxon>
        <taxon>Erysipelotrichales</taxon>
        <taxon>Coprobacillaceae</taxon>
        <taxon>Eggerthia</taxon>
    </lineage>
</organism>